<proteinExistence type="predicted"/>
<evidence type="ECO:0000256" key="2">
    <source>
        <dbReference type="SAM" id="Phobius"/>
    </source>
</evidence>
<sequence length="308" mass="35133">MLSKLKISQKIYLISIVQISLIVLISWVAISQMNKIGRELADIAEHNIPLTRSLTLVAEYQLQQAILFERVLLKGILKRQHYSGAQEAFTIARQKMIELTQKTKEEINATKLFITESIPILNKQETVQEFQQLLESLTEVENSYSLLEEKTIHVTQKIDTGNLNKAIKEATEVESFEDELDQKILSILNDVEDFTLNASLQAEQDEKMGLKRIYTTLWIALLFSLLVPIIIGRSITHPIHQLNNRLNEVADGDGDLTLRLPEETKDETGMLTQSFNKLMDTLCCSIITIAYSTEDDHRQRLNMIAFSS</sequence>
<dbReference type="GO" id="GO:0016020">
    <property type="term" value="C:membrane"/>
    <property type="evidence" value="ECO:0007669"/>
    <property type="project" value="InterPro"/>
</dbReference>
<dbReference type="PANTHER" id="PTHR32089">
    <property type="entry name" value="METHYL-ACCEPTING CHEMOTAXIS PROTEIN MCPB"/>
    <property type="match status" value="1"/>
</dbReference>
<protein>
    <recommendedName>
        <fullName evidence="3">HAMP domain-containing protein</fullName>
    </recommendedName>
</protein>
<feature type="coiled-coil region" evidence="1">
    <location>
        <begin position="120"/>
        <end position="150"/>
    </location>
</feature>
<dbReference type="PROSITE" id="PS50885">
    <property type="entry name" value="HAMP"/>
    <property type="match status" value="1"/>
</dbReference>
<keyword evidence="2" id="KW-1133">Transmembrane helix</keyword>
<dbReference type="Gene3D" id="6.10.340.10">
    <property type="match status" value="1"/>
</dbReference>
<dbReference type="PANTHER" id="PTHR32089:SF112">
    <property type="entry name" value="LYSOZYME-LIKE PROTEIN-RELATED"/>
    <property type="match status" value="1"/>
</dbReference>
<dbReference type="STRING" id="62101.AB835_06190"/>
<gene>
    <name evidence="4" type="ORF">AB835_06190</name>
</gene>
<feature type="transmembrane region" description="Helical" evidence="2">
    <location>
        <begin position="213"/>
        <end position="231"/>
    </location>
</feature>
<dbReference type="AlphaFoldDB" id="A0A1D2QR33"/>
<name>A0A1D2QR33_9GAMM</name>
<keyword evidence="2" id="KW-0472">Membrane</keyword>
<dbReference type="InterPro" id="IPR003660">
    <property type="entry name" value="HAMP_dom"/>
</dbReference>
<accession>A0A1D2QR33</accession>
<evidence type="ECO:0000313" key="4">
    <source>
        <dbReference type="EMBL" id="ODS23993.1"/>
    </source>
</evidence>
<comment type="caution">
    <text evidence="4">The sequence shown here is derived from an EMBL/GenBank/DDBJ whole genome shotgun (WGS) entry which is preliminary data.</text>
</comment>
<dbReference type="Pfam" id="PF00672">
    <property type="entry name" value="HAMP"/>
    <property type="match status" value="1"/>
</dbReference>
<evidence type="ECO:0000313" key="5">
    <source>
        <dbReference type="Proteomes" id="UP000242502"/>
    </source>
</evidence>
<dbReference type="SUPFAM" id="SSF158472">
    <property type="entry name" value="HAMP domain-like"/>
    <property type="match status" value="1"/>
</dbReference>
<evidence type="ECO:0000259" key="3">
    <source>
        <dbReference type="PROSITE" id="PS50885"/>
    </source>
</evidence>
<dbReference type="SMART" id="SM00304">
    <property type="entry name" value="HAMP"/>
    <property type="match status" value="1"/>
</dbReference>
<organism evidence="4 5">
    <name type="scientific">Candidatus Endobugula sertula</name>
    <name type="common">Bugula neritina bacterial symbiont</name>
    <dbReference type="NCBI Taxonomy" id="62101"/>
    <lineage>
        <taxon>Bacteria</taxon>
        <taxon>Pseudomonadati</taxon>
        <taxon>Pseudomonadota</taxon>
        <taxon>Gammaproteobacteria</taxon>
        <taxon>Cellvibrionales</taxon>
        <taxon>Cellvibrionaceae</taxon>
        <taxon>Candidatus Endobugula</taxon>
    </lineage>
</organism>
<keyword evidence="1" id="KW-0175">Coiled coil</keyword>
<dbReference type="CDD" id="cd06225">
    <property type="entry name" value="HAMP"/>
    <property type="match status" value="1"/>
</dbReference>
<dbReference type="Proteomes" id="UP000242502">
    <property type="component" value="Unassembled WGS sequence"/>
</dbReference>
<keyword evidence="2" id="KW-0812">Transmembrane</keyword>
<evidence type="ECO:0000256" key="1">
    <source>
        <dbReference type="SAM" id="Coils"/>
    </source>
</evidence>
<reference evidence="4 5" key="1">
    <citation type="journal article" date="2016" name="Appl. Environ. Microbiol.">
        <title>Lack of Overt Genome Reduction in the Bryostatin-Producing Bryozoan Symbiont "Candidatus Endobugula sertula".</title>
        <authorList>
            <person name="Miller I.J."/>
            <person name="Vanee N."/>
            <person name="Fong S.S."/>
            <person name="Lim-Fong G.E."/>
            <person name="Kwan J.C."/>
        </authorList>
    </citation>
    <scope>NUCLEOTIDE SEQUENCE [LARGE SCALE GENOMIC DNA]</scope>
    <source>
        <strain evidence="4">AB1-4</strain>
    </source>
</reference>
<feature type="domain" description="HAMP" evidence="3">
    <location>
        <begin position="233"/>
        <end position="287"/>
    </location>
</feature>
<feature type="transmembrane region" description="Helical" evidence="2">
    <location>
        <begin position="12"/>
        <end position="30"/>
    </location>
</feature>
<dbReference type="GO" id="GO:0007165">
    <property type="term" value="P:signal transduction"/>
    <property type="evidence" value="ECO:0007669"/>
    <property type="project" value="InterPro"/>
</dbReference>
<dbReference type="EMBL" id="MDLC01000016">
    <property type="protein sequence ID" value="ODS23993.1"/>
    <property type="molecule type" value="Genomic_DNA"/>
</dbReference>